<feature type="compositionally biased region" description="Acidic residues" evidence="2">
    <location>
        <begin position="32"/>
        <end position="57"/>
    </location>
</feature>
<reference evidence="3 4" key="1">
    <citation type="submission" date="2024-02" db="EMBL/GenBank/DDBJ databases">
        <title>High-quality chromosome-scale genome assembly of Pensacola bahiagrass (Paspalum notatum Flugge var. saurae).</title>
        <authorList>
            <person name="Vega J.M."/>
            <person name="Podio M."/>
            <person name="Orjuela J."/>
            <person name="Siena L.A."/>
            <person name="Pessino S.C."/>
            <person name="Combes M.C."/>
            <person name="Mariac C."/>
            <person name="Albertini E."/>
            <person name="Pupilli F."/>
            <person name="Ortiz J.P.A."/>
            <person name="Leblanc O."/>
        </authorList>
    </citation>
    <scope>NUCLEOTIDE SEQUENCE [LARGE SCALE GENOMIC DNA]</scope>
    <source>
        <strain evidence="3">R1</strain>
        <tissue evidence="3">Leaf</tissue>
    </source>
</reference>
<protein>
    <submittedName>
        <fullName evidence="3">Uncharacterized protein</fullName>
    </submittedName>
</protein>
<dbReference type="AlphaFoldDB" id="A0AAQ3UG51"/>
<feature type="region of interest" description="Disordered" evidence="2">
    <location>
        <begin position="1"/>
        <end position="91"/>
    </location>
</feature>
<evidence type="ECO:0000313" key="3">
    <source>
        <dbReference type="EMBL" id="WVZ89540.1"/>
    </source>
</evidence>
<sequence length="303" mass="34316">MRVGGRIGRLDKTRLPTPTPPSPPPQEREDRTDSDEEEPEELVPDSLDEEQSEEPEVQLEVPPAVPEDQAAAQGQDGRQTQQQQHENEDRWHKSIHRWFDYPLPFPRMLREALVRLRLGHAWVTYVGTRYRHHIYQEEWAMAVQISVLDEYGARRDITLSYAPSLRHTYEAAISDAAQEALTTLCYSCHSQLADGTLRYLPRRQPGGLDTWIVTPTAEKNLHLEATIDYLVALNTDYNALAEELRTAKLEISRLCAQITPSCHCSTPSTAHQGRGSVRMIQQQGPTVGILRRVTIVIGSISIV</sequence>
<feature type="compositionally biased region" description="Low complexity" evidence="2">
    <location>
        <begin position="58"/>
        <end position="84"/>
    </location>
</feature>
<proteinExistence type="predicted"/>
<dbReference type="Proteomes" id="UP001341281">
    <property type="component" value="Chromosome 08"/>
</dbReference>
<dbReference type="EMBL" id="CP144752">
    <property type="protein sequence ID" value="WVZ89540.1"/>
    <property type="molecule type" value="Genomic_DNA"/>
</dbReference>
<organism evidence="3 4">
    <name type="scientific">Paspalum notatum var. saurae</name>
    <dbReference type="NCBI Taxonomy" id="547442"/>
    <lineage>
        <taxon>Eukaryota</taxon>
        <taxon>Viridiplantae</taxon>
        <taxon>Streptophyta</taxon>
        <taxon>Embryophyta</taxon>
        <taxon>Tracheophyta</taxon>
        <taxon>Spermatophyta</taxon>
        <taxon>Magnoliopsida</taxon>
        <taxon>Liliopsida</taxon>
        <taxon>Poales</taxon>
        <taxon>Poaceae</taxon>
        <taxon>PACMAD clade</taxon>
        <taxon>Panicoideae</taxon>
        <taxon>Andropogonodae</taxon>
        <taxon>Paspaleae</taxon>
        <taxon>Paspalinae</taxon>
        <taxon>Paspalum</taxon>
    </lineage>
</organism>
<gene>
    <name evidence="3" type="ORF">U9M48_035924</name>
</gene>
<evidence type="ECO:0000256" key="1">
    <source>
        <dbReference type="SAM" id="Coils"/>
    </source>
</evidence>
<evidence type="ECO:0000313" key="4">
    <source>
        <dbReference type="Proteomes" id="UP001341281"/>
    </source>
</evidence>
<feature type="coiled-coil region" evidence="1">
    <location>
        <begin position="230"/>
        <end position="257"/>
    </location>
</feature>
<name>A0AAQ3UG51_PASNO</name>
<accession>A0AAQ3UG51</accession>
<evidence type="ECO:0000256" key="2">
    <source>
        <dbReference type="SAM" id="MobiDB-lite"/>
    </source>
</evidence>
<keyword evidence="4" id="KW-1185">Reference proteome</keyword>
<keyword evidence="1" id="KW-0175">Coiled coil</keyword>